<dbReference type="Gene3D" id="6.10.280.50">
    <property type="match status" value="1"/>
</dbReference>
<evidence type="ECO:0000313" key="2">
    <source>
        <dbReference type="Proteomes" id="UP000198324"/>
    </source>
</evidence>
<dbReference type="InterPro" id="IPR038444">
    <property type="entry name" value="DUF465_sf"/>
</dbReference>
<evidence type="ECO:0008006" key="3">
    <source>
        <dbReference type="Google" id="ProtNLM"/>
    </source>
</evidence>
<dbReference type="InterPro" id="IPR007420">
    <property type="entry name" value="DUF465"/>
</dbReference>
<keyword evidence="2" id="KW-1185">Reference proteome</keyword>
<dbReference type="EMBL" id="FZOC01000001">
    <property type="protein sequence ID" value="SNR61310.1"/>
    <property type="molecule type" value="Genomic_DNA"/>
</dbReference>
<organism evidence="1 2">
    <name type="scientific">Humidesulfovibrio mexicanus</name>
    <dbReference type="NCBI Taxonomy" id="147047"/>
    <lineage>
        <taxon>Bacteria</taxon>
        <taxon>Pseudomonadati</taxon>
        <taxon>Thermodesulfobacteriota</taxon>
        <taxon>Desulfovibrionia</taxon>
        <taxon>Desulfovibrionales</taxon>
        <taxon>Desulfovibrionaceae</taxon>
        <taxon>Humidesulfovibrio</taxon>
    </lineage>
</organism>
<protein>
    <recommendedName>
        <fullName evidence="3">DUF465 domain-containing protein</fullName>
    </recommendedName>
</protein>
<name>A0A238XRF9_9BACT</name>
<dbReference type="AlphaFoldDB" id="A0A238XRF9"/>
<dbReference type="RefSeq" id="WP_089271087.1">
    <property type="nucleotide sequence ID" value="NZ_FZOC01000001.1"/>
</dbReference>
<proteinExistence type="predicted"/>
<dbReference type="OrthoDB" id="5471937at2"/>
<evidence type="ECO:0000313" key="1">
    <source>
        <dbReference type="EMBL" id="SNR61310.1"/>
    </source>
</evidence>
<gene>
    <name evidence="1" type="ORF">SAMN04488503_0352</name>
</gene>
<dbReference type="Pfam" id="PF04325">
    <property type="entry name" value="DUF465"/>
    <property type="match status" value="1"/>
</dbReference>
<accession>A0A238XRF9</accession>
<sequence length="76" mass="9000">MEAQDRALIEKFETQDSELRALWLQHQDYEKMIVKLEGKPFLSPVVEQEIKELKKKKLAGKTKLQALLDKYRQQEA</sequence>
<dbReference type="Proteomes" id="UP000198324">
    <property type="component" value="Unassembled WGS sequence"/>
</dbReference>
<reference evidence="1 2" key="1">
    <citation type="submission" date="2017-06" db="EMBL/GenBank/DDBJ databases">
        <authorList>
            <person name="Kim H.J."/>
            <person name="Triplett B.A."/>
        </authorList>
    </citation>
    <scope>NUCLEOTIDE SEQUENCE [LARGE SCALE GENOMIC DNA]</scope>
    <source>
        <strain evidence="1 2">DSM 13116</strain>
    </source>
</reference>